<dbReference type="Proteomes" id="UP000237684">
    <property type="component" value="Unassembled WGS sequence"/>
</dbReference>
<evidence type="ECO:0000259" key="2">
    <source>
        <dbReference type="Pfam" id="PF13672"/>
    </source>
</evidence>
<proteinExistence type="predicted"/>
<name>A0A2S8SQA9_9BACT</name>
<evidence type="ECO:0000313" key="4">
    <source>
        <dbReference type="Proteomes" id="UP000237684"/>
    </source>
</evidence>
<dbReference type="EMBL" id="NIGF01000018">
    <property type="protein sequence ID" value="PQV62939.1"/>
    <property type="molecule type" value="Genomic_DNA"/>
</dbReference>
<feature type="compositionally biased region" description="Pro residues" evidence="1">
    <location>
        <begin position="1"/>
        <end position="10"/>
    </location>
</feature>
<dbReference type="InParanoid" id="A0A2S8SQA9"/>
<dbReference type="Pfam" id="PF13672">
    <property type="entry name" value="PP2C_2"/>
    <property type="match status" value="1"/>
</dbReference>
<organism evidence="3 4">
    <name type="scientific">Abditibacterium utsteinense</name>
    <dbReference type="NCBI Taxonomy" id="1960156"/>
    <lineage>
        <taxon>Bacteria</taxon>
        <taxon>Pseudomonadati</taxon>
        <taxon>Abditibacteriota</taxon>
        <taxon>Abditibacteriia</taxon>
        <taxon>Abditibacteriales</taxon>
        <taxon>Abditibacteriaceae</taxon>
        <taxon>Abditibacterium</taxon>
    </lineage>
</organism>
<feature type="compositionally biased region" description="Low complexity" evidence="1">
    <location>
        <begin position="503"/>
        <end position="518"/>
    </location>
</feature>
<feature type="compositionally biased region" description="Polar residues" evidence="1">
    <location>
        <begin position="519"/>
        <end position="534"/>
    </location>
</feature>
<accession>A0A2S8SQA9</accession>
<feature type="compositionally biased region" description="Basic and acidic residues" evidence="1">
    <location>
        <begin position="535"/>
        <end position="546"/>
    </location>
</feature>
<gene>
    <name evidence="3" type="ORF">B1R32_11836</name>
</gene>
<evidence type="ECO:0000256" key="1">
    <source>
        <dbReference type="SAM" id="MobiDB-lite"/>
    </source>
</evidence>
<dbReference type="AlphaFoldDB" id="A0A2S8SQA9"/>
<sequence length="546" mass="57703">MNPDPNPENVPPILFTPVSPSQLAPREEVAPDTSEETLSTPETIPPSIDVVPTSEPFLSAKSESVAAQSESIPPSPEAMATPLETVPLAPQVAASEGERVSAAPENPALAVSFSPAPDAPFQSSLSLSLVCARENAPIFYALGARDIGQNALRFDPKDKILLTSTIDIAARAFENGEYGPLLWGTFEIKKPLWQEIEPADRSDATPHKLGENGECEDGWKISAGSVRGKLHAHRGLWREDAFGFSGAQNGEAIWQIAAVSDGAGSAPLSRVGSRIACEEALAALRISLAGLPAFSSEKNELQTRDLPVLRVALMEAASAALGAIRVEAAKRGQPLSAFAATLLVLVRREWNGAQLCASVQVGDGVIALRDEIGLTLLGVADHGQHSSETRFLTTRGIEAELASRVAFSIKNDLRAFALFSDGVSDDYFPEDRRLGEVFDAVLPLLQSENDGGAALVAWLGYEKKGSSDDRTLVVGWKDTAPLIDTEIISAQVANAQVANAESANAESANAESANENSVLETESATEGISSQASKTEAKNGDSHRDA</sequence>
<protein>
    <submittedName>
        <fullName evidence="3">Protein phosphatase 2C</fullName>
    </submittedName>
</protein>
<dbReference type="SUPFAM" id="SSF81606">
    <property type="entry name" value="PP2C-like"/>
    <property type="match status" value="1"/>
</dbReference>
<reference evidence="3 4" key="1">
    <citation type="journal article" date="2018" name="Syst. Appl. Microbiol.">
        <title>Abditibacterium utsteinense sp. nov., the first cultivated member of candidate phylum FBP, isolated from ice-free Antarctic soil samples.</title>
        <authorList>
            <person name="Tahon G."/>
            <person name="Tytgat B."/>
            <person name="Lebbe L."/>
            <person name="Carlier A."/>
            <person name="Willems A."/>
        </authorList>
    </citation>
    <scope>NUCLEOTIDE SEQUENCE [LARGE SCALE GENOMIC DNA]</scope>
    <source>
        <strain evidence="3 4">LMG 29911</strain>
    </source>
</reference>
<dbReference type="Gene3D" id="3.60.40.10">
    <property type="entry name" value="PPM-type phosphatase domain"/>
    <property type="match status" value="1"/>
</dbReference>
<feature type="compositionally biased region" description="Polar residues" evidence="1">
    <location>
        <begin position="61"/>
        <end position="72"/>
    </location>
</feature>
<dbReference type="InterPro" id="IPR036457">
    <property type="entry name" value="PPM-type-like_dom_sf"/>
</dbReference>
<keyword evidence="4" id="KW-1185">Reference proteome</keyword>
<feature type="region of interest" description="Disordered" evidence="1">
    <location>
        <begin position="503"/>
        <end position="546"/>
    </location>
</feature>
<comment type="caution">
    <text evidence="3">The sequence shown here is derived from an EMBL/GenBank/DDBJ whole genome shotgun (WGS) entry which is preliminary data.</text>
</comment>
<feature type="region of interest" description="Disordered" evidence="1">
    <location>
        <begin position="1"/>
        <end position="54"/>
    </location>
</feature>
<evidence type="ECO:0000313" key="3">
    <source>
        <dbReference type="EMBL" id="PQV62939.1"/>
    </source>
</evidence>
<feature type="region of interest" description="Disordered" evidence="1">
    <location>
        <begin position="59"/>
        <end position="78"/>
    </location>
</feature>
<feature type="domain" description="PPM-type phosphatase" evidence="2">
    <location>
        <begin position="227"/>
        <end position="459"/>
    </location>
</feature>
<dbReference type="InterPro" id="IPR001932">
    <property type="entry name" value="PPM-type_phosphatase-like_dom"/>
</dbReference>